<dbReference type="InterPro" id="IPR000182">
    <property type="entry name" value="GNAT_dom"/>
</dbReference>
<dbReference type="AlphaFoldDB" id="A0A8T4IUM0"/>
<dbReference type="Pfam" id="PF13302">
    <property type="entry name" value="Acetyltransf_3"/>
    <property type="match status" value="1"/>
</dbReference>
<protein>
    <submittedName>
        <fullName evidence="2">GNAT family N-acetyltransferase</fullName>
    </submittedName>
</protein>
<comment type="caution">
    <text evidence="2">The sequence shown here is derived from an EMBL/GenBank/DDBJ whole genome shotgun (WGS) entry which is preliminary data.</text>
</comment>
<dbReference type="InterPro" id="IPR016181">
    <property type="entry name" value="Acyl_CoA_acyltransferase"/>
</dbReference>
<organism evidence="2 3">
    <name type="scientific">Streptomyces daliensis</name>
    <dbReference type="NCBI Taxonomy" id="299421"/>
    <lineage>
        <taxon>Bacteria</taxon>
        <taxon>Bacillati</taxon>
        <taxon>Actinomycetota</taxon>
        <taxon>Actinomycetes</taxon>
        <taxon>Kitasatosporales</taxon>
        <taxon>Streptomycetaceae</taxon>
        <taxon>Streptomyces</taxon>
    </lineage>
</organism>
<dbReference type="PANTHER" id="PTHR43328:SF1">
    <property type="entry name" value="N-ACETYLTRANSFERASE DOMAIN-CONTAINING PROTEIN"/>
    <property type="match status" value="1"/>
</dbReference>
<proteinExistence type="predicted"/>
<dbReference type="PANTHER" id="PTHR43328">
    <property type="entry name" value="ACETYLTRANSFERASE-RELATED"/>
    <property type="match status" value="1"/>
</dbReference>
<dbReference type="PROSITE" id="PS51186">
    <property type="entry name" value="GNAT"/>
    <property type="match status" value="1"/>
</dbReference>
<dbReference type="Gene3D" id="3.40.630.30">
    <property type="match status" value="1"/>
</dbReference>
<dbReference type="Proteomes" id="UP000675554">
    <property type="component" value="Unassembled WGS sequence"/>
</dbReference>
<evidence type="ECO:0000313" key="3">
    <source>
        <dbReference type="Proteomes" id="UP000675554"/>
    </source>
</evidence>
<dbReference type="EMBL" id="JAGSMN010000389">
    <property type="protein sequence ID" value="MBR7674832.1"/>
    <property type="molecule type" value="Genomic_DNA"/>
</dbReference>
<evidence type="ECO:0000313" key="2">
    <source>
        <dbReference type="EMBL" id="MBR7674832.1"/>
    </source>
</evidence>
<name>A0A8T4IUM0_9ACTN</name>
<gene>
    <name evidence="2" type="ORF">KDA82_17745</name>
</gene>
<keyword evidence="3" id="KW-1185">Reference proteome</keyword>
<dbReference type="SUPFAM" id="SSF55729">
    <property type="entry name" value="Acyl-CoA N-acyltransferases (Nat)"/>
    <property type="match status" value="1"/>
</dbReference>
<accession>A0A8T4IUM0</accession>
<sequence>MASVVVLRDAEESDVPLFFQHQSDADARHMAAFTAKDPADREAFEKKWKKILGKDDWTKKTILVDGEIAGHVVTYEQEGDLEVTYWIGKEHWGRGIAGQALAALLREVTTRPLFGRTVSDNIASQRVLERNGFVRVGEEESFANSRGEDVREIIFRLDA</sequence>
<reference evidence="2" key="1">
    <citation type="submission" date="2021-04" db="EMBL/GenBank/DDBJ databases">
        <title>Sequencing of actinobacteria type strains.</title>
        <authorList>
            <person name="Nguyen G.-S."/>
            <person name="Wentzel A."/>
        </authorList>
    </citation>
    <scope>NUCLEOTIDE SEQUENCE</scope>
    <source>
        <strain evidence="2">DSM 42095</strain>
    </source>
</reference>
<evidence type="ECO:0000259" key="1">
    <source>
        <dbReference type="PROSITE" id="PS51186"/>
    </source>
</evidence>
<dbReference type="GO" id="GO:0016747">
    <property type="term" value="F:acyltransferase activity, transferring groups other than amino-acyl groups"/>
    <property type="evidence" value="ECO:0007669"/>
    <property type="project" value="InterPro"/>
</dbReference>
<feature type="domain" description="N-acetyltransferase" evidence="1">
    <location>
        <begin position="5"/>
        <end position="159"/>
    </location>
</feature>